<evidence type="ECO:0000313" key="9">
    <source>
        <dbReference type="EMBL" id="OAX44643.1"/>
    </source>
</evidence>
<dbReference type="OrthoDB" id="6604018at2759"/>
<dbReference type="Pfam" id="PF04588">
    <property type="entry name" value="HIG_1_N"/>
    <property type="match status" value="1"/>
</dbReference>
<evidence type="ECO:0000313" key="10">
    <source>
        <dbReference type="Proteomes" id="UP000092154"/>
    </source>
</evidence>
<evidence type="ECO:0000256" key="5">
    <source>
        <dbReference type="ARBA" id="ARBA00023136"/>
    </source>
</evidence>
<feature type="region of interest" description="Disordered" evidence="6">
    <location>
        <begin position="127"/>
        <end position="169"/>
    </location>
</feature>
<dbReference type="STRING" id="1314800.A0A1B7NIB1"/>
<dbReference type="PANTHER" id="PTHR12297">
    <property type="entry name" value="HYPOXIA-INDUCBILE GENE 1 HIG1 -RELATED"/>
    <property type="match status" value="1"/>
</dbReference>
<comment type="subcellular location">
    <subcellularLocation>
        <location evidence="1">Mitochondrion membrane</location>
    </subcellularLocation>
</comment>
<dbReference type="EMBL" id="KV448123">
    <property type="protein sequence ID" value="OAX44643.1"/>
    <property type="molecule type" value="Genomic_DNA"/>
</dbReference>
<keyword evidence="5 7" id="KW-0472">Membrane</keyword>
<dbReference type="InterPro" id="IPR007667">
    <property type="entry name" value="Hypoxia_induced_domain"/>
</dbReference>
<evidence type="ECO:0000259" key="8">
    <source>
        <dbReference type="PROSITE" id="PS51503"/>
    </source>
</evidence>
<evidence type="ECO:0000256" key="6">
    <source>
        <dbReference type="SAM" id="MobiDB-lite"/>
    </source>
</evidence>
<keyword evidence="2 7" id="KW-0812">Transmembrane</keyword>
<dbReference type="GO" id="GO:0031966">
    <property type="term" value="C:mitochondrial membrane"/>
    <property type="evidence" value="ECO:0007669"/>
    <property type="project" value="UniProtKB-SubCell"/>
</dbReference>
<keyword evidence="3 7" id="KW-1133">Transmembrane helix</keyword>
<dbReference type="Proteomes" id="UP000092154">
    <property type="component" value="Unassembled WGS sequence"/>
</dbReference>
<keyword evidence="10" id="KW-1185">Reference proteome</keyword>
<dbReference type="PROSITE" id="PS51503">
    <property type="entry name" value="HIG1"/>
    <property type="match status" value="1"/>
</dbReference>
<feature type="compositionally biased region" description="Low complexity" evidence="6">
    <location>
        <begin position="160"/>
        <end position="169"/>
    </location>
</feature>
<name>A0A1B7NIB1_9AGAM</name>
<dbReference type="Gene3D" id="6.10.140.1320">
    <property type="match status" value="1"/>
</dbReference>
<evidence type="ECO:0000256" key="7">
    <source>
        <dbReference type="SAM" id="Phobius"/>
    </source>
</evidence>
<evidence type="ECO:0000256" key="4">
    <source>
        <dbReference type="ARBA" id="ARBA00023128"/>
    </source>
</evidence>
<feature type="domain" description="HIG1" evidence="8">
    <location>
        <begin position="5"/>
        <end position="96"/>
    </location>
</feature>
<dbReference type="AlphaFoldDB" id="A0A1B7NIB1"/>
<evidence type="ECO:0000256" key="3">
    <source>
        <dbReference type="ARBA" id="ARBA00022989"/>
    </source>
</evidence>
<dbReference type="PANTHER" id="PTHR12297:SF3">
    <property type="entry name" value="HIG1 DOMAIN FAMILY MEMBER 1A"/>
    <property type="match status" value="1"/>
</dbReference>
<accession>A0A1B7NIB1</accession>
<reference evidence="9 10" key="1">
    <citation type="submission" date="2016-06" db="EMBL/GenBank/DDBJ databases">
        <title>Comparative genomics of the ectomycorrhizal sister species Rhizopogon vinicolor and Rhizopogon vesiculosus (Basidiomycota: Boletales) reveals a divergence of the mating type B locus.</title>
        <authorList>
            <consortium name="DOE Joint Genome Institute"/>
            <person name="Mujic A.B."/>
            <person name="Kuo A."/>
            <person name="Tritt A."/>
            <person name="Lipzen A."/>
            <person name="Chen C."/>
            <person name="Johnson J."/>
            <person name="Sharma A."/>
            <person name="Barry K."/>
            <person name="Grigoriev I.V."/>
            <person name="Spatafora J.W."/>
        </authorList>
    </citation>
    <scope>NUCLEOTIDE SEQUENCE [LARGE SCALE GENOMIC DNA]</scope>
    <source>
        <strain evidence="9 10">AM-OR11-026</strain>
    </source>
</reference>
<keyword evidence="4" id="KW-0496">Mitochondrion</keyword>
<feature type="transmembrane region" description="Helical" evidence="7">
    <location>
        <begin position="33"/>
        <end position="52"/>
    </location>
</feature>
<evidence type="ECO:0000256" key="1">
    <source>
        <dbReference type="ARBA" id="ARBA00004325"/>
    </source>
</evidence>
<dbReference type="InParanoid" id="A0A1B7NIB1"/>
<feature type="compositionally biased region" description="Polar residues" evidence="6">
    <location>
        <begin position="139"/>
        <end position="153"/>
    </location>
</feature>
<feature type="transmembrane region" description="Helical" evidence="7">
    <location>
        <begin position="64"/>
        <end position="85"/>
    </location>
</feature>
<protein>
    <recommendedName>
        <fullName evidence="8">HIG1 domain-containing protein</fullName>
    </recommendedName>
</protein>
<sequence length="196" mass="21432">MSTSPAAVPTTPSLHTGESYQEKALRKFKEQPLVPIGTLITCGALIMAMVKMRRGDSQSLNNWLRVRVIAQGATIAAVCAGTYAFSSTAGEETKQTRQLDEIHAHREARAGRDRKEFEDRLKDAERQWKETQDAVSGKDLNTNIAKGVSTSKSLPVVDGSPSSSSRTSSSWWRFGWLWSRPSASSSTSGGENQKKS</sequence>
<evidence type="ECO:0000256" key="2">
    <source>
        <dbReference type="ARBA" id="ARBA00022692"/>
    </source>
</evidence>
<proteinExistence type="predicted"/>
<gene>
    <name evidence="9" type="ORF">K503DRAFT_705866</name>
</gene>
<organism evidence="9 10">
    <name type="scientific">Rhizopogon vinicolor AM-OR11-026</name>
    <dbReference type="NCBI Taxonomy" id="1314800"/>
    <lineage>
        <taxon>Eukaryota</taxon>
        <taxon>Fungi</taxon>
        <taxon>Dikarya</taxon>
        <taxon>Basidiomycota</taxon>
        <taxon>Agaricomycotina</taxon>
        <taxon>Agaricomycetes</taxon>
        <taxon>Agaricomycetidae</taxon>
        <taxon>Boletales</taxon>
        <taxon>Suillineae</taxon>
        <taxon>Rhizopogonaceae</taxon>
        <taxon>Rhizopogon</taxon>
    </lineage>
</organism>
<dbReference type="InterPro" id="IPR050355">
    <property type="entry name" value="RCF1"/>
</dbReference>